<evidence type="ECO:0000256" key="3">
    <source>
        <dbReference type="ARBA" id="ARBA00023004"/>
    </source>
</evidence>
<feature type="domain" description="Iron-binding zinc finger CDGSH type" evidence="5">
    <location>
        <begin position="10"/>
        <end position="46"/>
    </location>
</feature>
<dbReference type="GO" id="GO:0051537">
    <property type="term" value="F:2 iron, 2 sulfur cluster binding"/>
    <property type="evidence" value="ECO:0007669"/>
    <property type="project" value="UniProtKB-KW"/>
</dbReference>
<name>A0A916J9B6_9PROT</name>
<sequence length="73" mass="8353">MARIVKRTHTEPYMLVINGEEKYLCRCGLSKNQPFCDGSHKLTTSEEGGKLYWYDDAGQRHEVAGDFPGIRTF</sequence>
<dbReference type="InterPro" id="IPR042216">
    <property type="entry name" value="MitoNEET_CISD"/>
</dbReference>
<dbReference type="SMART" id="SM00704">
    <property type="entry name" value="ZnF_CDGSH"/>
    <property type="match status" value="1"/>
</dbReference>
<evidence type="ECO:0000256" key="4">
    <source>
        <dbReference type="ARBA" id="ARBA00023014"/>
    </source>
</evidence>
<dbReference type="Proteomes" id="UP000742786">
    <property type="component" value="Unassembled WGS sequence"/>
</dbReference>
<keyword evidence="1" id="KW-0001">2Fe-2S</keyword>
<evidence type="ECO:0000313" key="7">
    <source>
        <dbReference type="Proteomes" id="UP000742786"/>
    </source>
</evidence>
<organism evidence="6 7">
    <name type="scientific">Georgfuchsia toluolica</name>
    <dbReference type="NCBI Taxonomy" id="424218"/>
    <lineage>
        <taxon>Bacteria</taxon>
        <taxon>Pseudomonadati</taxon>
        <taxon>Pseudomonadota</taxon>
        <taxon>Betaproteobacteria</taxon>
        <taxon>Nitrosomonadales</taxon>
        <taxon>Sterolibacteriaceae</taxon>
        <taxon>Georgfuchsia</taxon>
    </lineage>
</organism>
<keyword evidence="7" id="KW-1185">Reference proteome</keyword>
<evidence type="ECO:0000256" key="2">
    <source>
        <dbReference type="ARBA" id="ARBA00022723"/>
    </source>
</evidence>
<protein>
    <submittedName>
        <fullName evidence="6">Iron-binding protein</fullName>
    </submittedName>
</protein>
<gene>
    <name evidence="6" type="ORF">GTOL_12619</name>
</gene>
<proteinExistence type="predicted"/>
<dbReference type="InterPro" id="IPR018967">
    <property type="entry name" value="FeS-contain_CDGSH-typ"/>
</dbReference>
<dbReference type="RefSeq" id="WP_220636557.1">
    <property type="nucleotide sequence ID" value="NZ_CAJQUM010000001.1"/>
</dbReference>
<keyword evidence="3" id="KW-0408">Iron</keyword>
<dbReference type="AlphaFoldDB" id="A0A916J9B6"/>
<accession>A0A916J9B6</accession>
<evidence type="ECO:0000259" key="5">
    <source>
        <dbReference type="SMART" id="SM00704"/>
    </source>
</evidence>
<dbReference type="Pfam" id="PF09360">
    <property type="entry name" value="zf-CDGSH"/>
    <property type="match status" value="1"/>
</dbReference>
<evidence type="ECO:0000313" key="6">
    <source>
        <dbReference type="EMBL" id="CAG4884736.1"/>
    </source>
</evidence>
<keyword evidence="4" id="KW-0411">Iron-sulfur</keyword>
<dbReference type="Gene3D" id="3.40.5.90">
    <property type="entry name" value="CDGSH iron-sulfur domain, mitoNEET-type"/>
    <property type="match status" value="1"/>
</dbReference>
<keyword evidence="2" id="KW-0479">Metal-binding</keyword>
<dbReference type="EMBL" id="CAJQUM010000001">
    <property type="protein sequence ID" value="CAG4884736.1"/>
    <property type="molecule type" value="Genomic_DNA"/>
</dbReference>
<evidence type="ECO:0000256" key="1">
    <source>
        <dbReference type="ARBA" id="ARBA00022714"/>
    </source>
</evidence>
<dbReference type="GO" id="GO:0046872">
    <property type="term" value="F:metal ion binding"/>
    <property type="evidence" value="ECO:0007669"/>
    <property type="project" value="UniProtKB-KW"/>
</dbReference>
<dbReference type="GO" id="GO:0005737">
    <property type="term" value="C:cytoplasm"/>
    <property type="evidence" value="ECO:0007669"/>
    <property type="project" value="UniProtKB-ARBA"/>
</dbReference>
<reference evidence="6" key="1">
    <citation type="submission" date="2021-04" db="EMBL/GenBank/DDBJ databases">
        <authorList>
            <person name="Hornung B."/>
        </authorList>
    </citation>
    <scope>NUCLEOTIDE SEQUENCE</scope>
    <source>
        <strain evidence="6">G5G6</strain>
    </source>
</reference>
<comment type="caution">
    <text evidence="6">The sequence shown here is derived from an EMBL/GenBank/DDBJ whole genome shotgun (WGS) entry which is preliminary data.</text>
</comment>